<evidence type="ECO:0000256" key="1">
    <source>
        <dbReference type="ARBA" id="ARBA00022975"/>
    </source>
</evidence>
<dbReference type="GO" id="GO:0004151">
    <property type="term" value="F:dihydroorotase activity"/>
    <property type="evidence" value="ECO:0007669"/>
    <property type="project" value="InterPro"/>
</dbReference>
<dbReference type="GO" id="GO:0005737">
    <property type="term" value="C:cytoplasm"/>
    <property type="evidence" value="ECO:0007669"/>
    <property type="project" value="TreeGrafter"/>
</dbReference>
<dbReference type="PANTHER" id="PTHR43668">
    <property type="entry name" value="ALLANTOINASE"/>
    <property type="match status" value="1"/>
</dbReference>
<name>A0A1I1XNX5_9BACT</name>
<evidence type="ECO:0000313" key="4">
    <source>
        <dbReference type="Proteomes" id="UP000198598"/>
    </source>
</evidence>
<reference evidence="3 4" key="1">
    <citation type="submission" date="2016-10" db="EMBL/GenBank/DDBJ databases">
        <authorList>
            <person name="de Groot N.N."/>
        </authorList>
    </citation>
    <scope>NUCLEOTIDE SEQUENCE [LARGE SCALE GENOMIC DNA]</scope>
    <source>
        <strain evidence="3 4">DSM 26130</strain>
    </source>
</reference>
<dbReference type="InterPro" id="IPR032466">
    <property type="entry name" value="Metal_Hydrolase"/>
</dbReference>
<sequence>MPLPMQFLIRAARVVDPASAFNGQVVDMLIGNGLIQQIGVNLETNATVQVIEADELHVSTGWVDMRVLAQDPGYEHKEDLTSVCQAAAAGGFTDIAVLPNTQPVVDAKGTLGYVRRMAEGQVVNVHVIAAVTKKAAGEDFTEMLDLHHAGAVAFSDGTHPLQNPDLLLKTLQYLQPVNGLLMNRPEEQLLTSFGQMHEGVQSTLLGLKGMPALAEELMVERDLRLLDYVLGVEHGAWSMESEAKSNLEPLSPNPHAPSSTPPVLHFSTISTARSVELIRQAKAQGMPVSCDVAAHQLVFDDSALAGFDTNLKVNPPFRSPADVAALWAGLADGTIDAIVSDHSPQDAESKNLEFDQAEFGVIGLETVFAAVMTHNQDLPLTQVIEKLTSRPRQILRLLPVHIAEGQPANLTLFDPTATWTYEHTLSKSKNSPFLGQRLTGRVIGTVHHGHFNKSV</sequence>
<evidence type="ECO:0000259" key="2">
    <source>
        <dbReference type="Pfam" id="PF12890"/>
    </source>
</evidence>
<dbReference type="PANTHER" id="PTHR43668:SF2">
    <property type="entry name" value="ALLANTOINASE"/>
    <property type="match status" value="1"/>
</dbReference>
<accession>A0A1I1XNX5</accession>
<proteinExistence type="predicted"/>
<dbReference type="InterPro" id="IPR024403">
    <property type="entry name" value="DHOase_cat"/>
</dbReference>
<dbReference type="Pfam" id="PF12890">
    <property type="entry name" value="DHOase"/>
    <property type="match status" value="1"/>
</dbReference>
<dbReference type="EMBL" id="FOLQ01000010">
    <property type="protein sequence ID" value="SFE09046.1"/>
    <property type="molecule type" value="Genomic_DNA"/>
</dbReference>
<feature type="domain" description="Dihydroorotase catalytic" evidence="2">
    <location>
        <begin position="61"/>
        <end position="223"/>
    </location>
</feature>
<dbReference type="GO" id="GO:0046872">
    <property type="term" value="F:metal ion binding"/>
    <property type="evidence" value="ECO:0007669"/>
    <property type="project" value="InterPro"/>
</dbReference>
<dbReference type="Proteomes" id="UP000198598">
    <property type="component" value="Unassembled WGS sequence"/>
</dbReference>
<keyword evidence="4" id="KW-1185">Reference proteome</keyword>
<dbReference type="Gene3D" id="3.20.20.140">
    <property type="entry name" value="Metal-dependent hydrolases"/>
    <property type="match status" value="1"/>
</dbReference>
<dbReference type="InterPro" id="IPR050138">
    <property type="entry name" value="DHOase/Allantoinase_Hydrolase"/>
</dbReference>
<dbReference type="GO" id="GO:0004038">
    <property type="term" value="F:allantoinase activity"/>
    <property type="evidence" value="ECO:0007669"/>
    <property type="project" value="TreeGrafter"/>
</dbReference>
<dbReference type="Gene3D" id="2.30.40.10">
    <property type="entry name" value="Urease, subunit C, domain 1"/>
    <property type="match status" value="2"/>
</dbReference>
<evidence type="ECO:0000313" key="3">
    <source>
        <dbReference type="EMBL" id="SFE09046.1"/>
    </source>
</evidence>
<dbReference type="InterPro" id="IPR004722">
    <property type="entry name" value="DHOase"/>
</dbReference>
<dbReference type="InterPro" id="IPR011059">
    <property type="entry name" value="Metal-dep_hydrolase_composite"/>
</dbReference>
<dbReference type="NCBIfam" id="TIGR00857">
    <property type="entry name" value="pyrC_multi"/>
    <property type="match status" value="1"/>
</dbReference>
<dbReference type="SUPFAM" id="SSF51556">
    <property type="entry name" value="Metallo-dependent hydrolases"/>
    <property type="match status" value="1"/>
</dbReference>
<dbReference type="CDD" id="cd01317">
    <property type="entry name" value="DHOase_IIa"/>
    <property type="match status" value="1"/>
</dbReference>
<organism evidence="3 4">
    <name type="scientific">Spirosoma endophyticum</name>
    <dbReference type="NCBI Taxonomy" id="662367"/>
    <lineage>
        <taxon>Bacteria</taxon>
        <taxon>Pseudomonadati</taxon>
        <taxon>Bacteroidota</taxon>
        <taxon>Cytophagia</taxon>
        <taxon>Cytophagales</taxon>
        <taxon>Cytophagaceae</taxon>
        <taxon>Spirosoma</taxon>
    </lineage>
</organism>
<protein>
    <submittedName>
        <fullName evidence="3">Dihydroorotase</fullName>
    </submittedName>
</protein>
<dbReference type="GO" id="GO:0006145">
    <property type="term" value="P:purine nucleobase catabolic process"/>
    <property type="evidence" value="ECO:0007669"/>
    <property type="project" value="TreeGrafter"/>
</dbReference>
<dbReference type="STRING" id="662367.SAMN05216167_11067"/>
<dbReference type="AlphaFoldDB" id="A0A1I1XNX5"/>
<dbReference type="SUPFAM" id="SSF51338">
    <property type="entry name" value="Composite domain of metallo-dependent hydrolases"/>
    <property type="match status" value="1"/>
</dbReference>
<keyword evidence="1" id="KW-0665">Pyrimidine biosynthesis</keyword>
<dbReference type="GO" id="GO:0006221">
    <property type="term" value="P:pyrimidine nucleotide biosynthetic process"/>
    <property type="evidence" value="ECO:0007669"/>
    <property type="project" value="UniProtKB-KW"/>
</dbReference>
<gene>
    <name evidence="3" type="ORF">SAMN05216167_11067</name>
</gene>